<evidence type="ECO:0000256" key="1">
    <source>
        <dbReference type="SAM" id="MobiDB-lite"/>
    </source>
</evidence>
<dbReference type="EMBL" id="LN859966">
    <property type="protein sequence ID" value="CRZ26245.1"/>
    <property type="molecule type" value="Genomic_DNA"/>
</dbReference>
<accession>A0A1I9GDN7</accession>
<protein>
    <submittedName>
        <fullName evidence="2">Bm11712</fullName>
    </submittedName>
</protein>
<sequence length="188" mass="20440">MPRSVWFGREIYIHPDQGKGCVGSEDDFMPQRPPACSQIQSQKTLLRSHVCSSQAGEPLPHASRDCWYFTDQRALPSGKPMIMVGQHPSYSSSWPELLIMDHPLGGWGGCPSTARLPGILEWLVRGADRRQGDGGKREAQASSPTQPARILGEMGLPLPGAEVVHDLGKGVLAPSAVLQLHEQAGHYT</sequence>
<feature type="region of interest" description="Disordered" evidence="1">
    <location>
        <begin position="130"/>
        <end position="150"/>
    </location>
</feature>
<dbReference type="AlphaFoldDB" id="A0A1I9GDN7"/>
<reference evidence="2" key="1">
    <citation type="journal article" date="2007" name="Science">
        <title>Draft genome of the filarial nematode parasite Brugia malayi.</title>
        <authorList>
            <person name="Ghedin E."/>
            <person name="Wang S."/>
            <person name="Spiro D."/>
            <person name="Caler E."/>
            <person name="Zhao Q."/>
            <person name="Crabtree J."/>
            <person name="Allen J.E."/>
            <person name="Delcher A.L."/>
            <person name="Guiliano D.B."/>
            <person name="Miranda-Saavedra D."/>
            <person name="Angiuoli S.V."/>
            <person name="Creasy T."/>
            <person name="Amedeo P."/>
            <person name="Haas B."/>
            <person name="El-Sayed N.M."/>
            <person name="Wortman J.R."/>
            <person name="Feldblyum T."/>
            <person name="Tallon L."/>
            <person name="Schatz M."/>
            <person name="Shumway M."/>
            <person name="Koo H."/>
            <person name="Salzberg S.L."/>
            <person name="Schobel S."/>
            <person name="Pertea M."/>
            <person name="Pop M."/>
            <person name="White O."/>
            <person name="Barton G.J."/>
            <person name="Carlow C.K."/>
            <person name="Crawford M.J."/>
            <person name="Daub J."/>
            <person name="Dimmic M.W."/>
            <person name="Estes C.F."/>
            <person name="Foster J.M."/>
            <person name="Ganatra M."/>
            <person name="Gregory W.F."/>
            <person name="Johnson N.M."/>
            <person name="Jin J."/>
            <person name="Komuniecki R."/>
            <person name="Korf I."/>
            <person name="Kumar S."/>
            <person name="Laney S."/>
            <person name="Li B.W."/>
            <person name="Li W."/>
            <person name="Lindblom T.H."/>
            <person name="Lustigman S."/>
            <person name="Ma D."/>
            <person name="Maina C.V."/>
            <person name="Martin D.M."/>
            <person name="McCarter J.P."/>
            <person name="McReynolds L."/>
            <person name="Mitreva M."/>
            <person name="Nutman T.B."/>
            <person name="Parkinson J."/>
            <person name="Peregrin-Alvarez J.M."/>
            <person name="Poole C."/>
            <person name="Ren Q."/>
            <person name="Saunders L."/>
            <person name="Sluder A.E."/>
            <person name="Smith K."/>
            <person name="Stanke M."/>
            <person name="Unnasch T.R."/>
            <person name="Ware J."/>
            <person name="Wei A.D."/>
            <person name="Weil G."/>
            <person name="Williams D.J."/>
            <person name="Zhang Y."/>
            <person name="Williams S.A."/>
            <person name="Fraser-Liggett C."/>
            <person name="Slatko B."/>
            <person name="Blaxter M.L."/>
            <person name="Scott A.L."/>
        </authorList>
    </citation>
    <scope>NUCLEOTIDE SEQUENCE</scope>
    <source>
        <strain evidence="2">FR3</strain>
    </source>
</reference>
<gene>
    <name evidence="2" type="primary">Bm11712</name>
    <name evidence="2" type="ORF">BM_Bm11712</name>
</gene>
<organism evidence="2">
    <name type="scientific">Brugia malayi</name>
    <name type="common">Filarial nematode worm</name>
    <dbReference type="NCBI Taxonomy" id="6279"/>
    <lineage>
        <taxon>Eukaryota</taxon>
        <taxon>Metazoa</taxon>
        <taxon>Ecdysozoa</taxon>
        <taxon>Nematoda</taxon>
        <taxon>Chromadorea</taxon>
        <taxon>Rhabditida</taxon>
        <taxon>Spirurina</taxon>
        <taxon>Spiruromorpha</taxon>
        <taxon>Filarioidea</taxon>
        <taxon>Onchocercidae</taxon>
        <taxon>Brugia</taxon>
    </lineage>
</organism>
<reference evidence="2" key="2">
    <citation type="submission" date="2012-12" db="EMBL/GenBank/DDBJ databases">
        <authorList>
            <consortium name="WormBase Consortium"/>
            <person name="Ghedin E."/>
            <person name="Paulini M."/>
        </authorList>
    </citation>
    <scope>NUCLEOTIDE SEQUENCE</scope>
    <source>
        <strain evidence="2">FR3</strain>
    </source>
</reference>
<proteinExistence type="predicted"/>
<feature type="compositionally biased region" description="Basic and acidic residues" evidence="1">
    <location>
        <begin position="130"/>
        <end position="139"/>
    </location>
</feature>
<name>A0A1I9GDN7_BRUMA</name>
<evidence type="ECO:0000313" key="2">
    <source>
        <dbReference type="EMBL" id="CRZ26245.1"/>
    </source>
</evidence>